<reference evidence="3 4" key="1">
    <citation type="submission" date="2018-03" db="EMBL/GenBank/DDBJ databases">
        <title>Aerobic endospore-forming bacteria genome sequencing and assembly.</title>
        <authorList>
            <person name="Cavalcante D.A."/>
            <person name="Driks A."/>
            <person name="Putonti C."/>
            <person name="De-Souza M.T."/>
        </authorList>
    </citation>
    <scope>NUCLEOTIDE SEQUENCE [LARGE SCALE GENOMIC DNA]</scope>
    <source>
        <strain evidence="3 4">SDF0028</strain>
    </source>
</reference>
<organism evidence="3 4">
    <name type="scientific">Paenibacillus popilliae</name>
    <name type="common">Bacillus popilliae</name>
    <dbReference type="NCBI Taxonomy" id="78057"/>
    <lineage>
        <taxon>Bacteria</taxon>
        <taxon>Bacillati</taxon>
        <taxon>Bacillota</taxon>
        <taxon>Bacilli</taxon>
        <taxon>Bacillales</taxon>
        <taxon>Paenibacillaceae</taxon>
        <taxon>Paenibacillus</taxon>
    </lineage>
</organism>
<dbReference type="InterPro" id="IPR000719">
    <property type="entry name" value="Prot_kinase_dom"/>
</dbReference>
<sequence length="587" mass="66256">MGFQPEVDALLEMNGERYSIGEHPGAAGIPYGQEGRQGIVYLLYSEDRRQKKAMKVFRTKFVNPMTVYYASQMAQFARIPGLGACSRSVITSENAALLSKEPDLLYAVVMPWIEGPTWMDVLISEEMLSKEQSYVIALAFVKSLAAMEQHGLAHCDLSGPNIILPMMNDQFEIVNTDASTQFIDLEQMYSTQLERPEYVPAGSPGYGFPRLNEASMWCANADRFAGAVLLGEMLASCTDTFVSQVWGESYYAPGELGTNCDRYQAMKESLRMAWGEELTSLFVRAWGSHDLSQCPTFGEWLIALSKMEQLILGKAQPEVAVRQPEIESEQGTLNASLLRHAKDFEAQGMLQDAMAVYRSLLALNAQSSVAKELEMAIHMLKMKLQRAATTREKSSMKRQDWSDSTSVSPTRRGKWIVWTCIVAILAGLAGYGIRIIQPGASAKDQITAELKQQAVEFAKIKQQHRQEMDVMEATVQELKARVKELNKPYAAKRADLIKQLNEDYEKLKRASKSEPGKRTKGEQKTFDASKTYMEHLLQFVARTYNLDQPFMKQAHIVGGYYFPYMYNADRNSQLNIQFLKDYKDKFQ</sequence>
<evidence type="ECO:0000313" key="4">
    <source>
        <dbReference type="Proteomes" id="UP000316208"/>
    </source>
</evidence>
<protein>
    <recommendedName>
        <fullName evidence="2">Protein kinase domain-containing protein</fullName>
    </recommendedName>
</protein>
<evidence type="ECO:0000313" key="3">
    <source>
        <dbReference type="EMBL" id="TQR44225.1"/>
    </source>
</evidence>
<accession>A0ABY3ANM4</accession>
<dbReference type="Gene3D" id="1.10.510.10">
    <property type="entry name" value="Transferase(Phosphotransferase) domain 1"/>
    <property type="match status" value="1"/>
</dbReference>
<keyword evidence="1" id="KW-0175">Coiled coil</keyword>
<gene>
    <name evidence="3" type="ORF">C7Y44_13780</name>
</gene>
<name>A0ABY3ANM4_PAEPP</name>
<dbReference type="RefSeq" id="WP_142544375.1">
    <property type="nucleotide sequence ID" value="NZ_SADY01000004.1"/>
</dbReference>
<comment type="caution">
    <text evidence="3">The sequence shown here is derived from an EMBL/GenBank/DDBJ whole genome shotgun (WGS) entry which is preliminary data.</text>
</comment>
<evidence type="ECO:0000256" key="1">
    <source>
        <dbReference type="SAM" id="Coils"/>
    </source>
</evidence>
<dbReference type="InterPro" id="IPR011009">
    <property type="entry name" value="Kinase-like_dom_sf"/>
</dbReference>
<dbReference type="Proteomes" id="UP000316208">
    <property type="component" value="Unassembled WGS sequence"/>
</dbReference>
<proteinExistence type="predicted"/>
<feature type="domain" description="Protein kinase" evidence="2">
    <location>
        <begin position="26"/>
        <end position="311"/>
    </location>
</feature>
<dbReference type="PROSITE" id="PS50011">
    <property type="entry name" value="PROTEIN_KINASE_DOM"/>
    <property type="match status" value="1"/>
</dbReference>
<feature type="coiled-coil region" evidence="1">
    <location>
        <begin position="461"/>
        <end position="510"/>
    </location>
</feature>
<dbReference type="SUPFAM" id="SSF56112">
    <property type="entry name" value="Protein kinase-like (PK-like)"/>
    <property type="match status" value="1"/>
</dbReference>
<keyword evidence="4" id="KW-1185">Reference proteome</keyword>
<dbReference type="EMBL" id="SADY01000004">
    <property type="protein sequence ID" value="TQR44225.1"/>
    <property type="molecule type" value="Genomic_DNA"/>
</dbReference>
<evidence type="ECO:0000259" key="2">
    <source>
        <dbReference type="PROSITE" id="PS50011"/>
    </source>
</evidence>